<dbReference type="GO" id="GO:0008168">
    <property type="term" value="F:methyltransferase activity"/>
    <property type="evidence" value="ECO:0007669"/>
    <property type="project" value="InterPro"/>
</dbReference>
<feature type="domain" description="Ribosomal RNA methyltransferase FtsJ" evidence="1">
    <location>
        <begin position="90"/>
        <end position="273"/>
    </location>
</feature>
<proteinExistence type="predicted"/>
<protein>
    <recommendedName>
        <fullName evidence="1">Ribosomal RNA methyltransferase FtsJ domain-containing protein</fullName>
    </recommendedName>
</protein>
<dbReference type="InterPro" id="IPR002877">
    <property type="entry name" value="RNA_MeTrfase_FtsJ_dom"/>
</dbReference>
<comment type="caution">
    <text evidence="2">The sequence shown here is derived from an EMBL/GenBank/DDBJ whole genome shotgun (WGS) entry which is preliminary data.</text>
</comment>
<dbReference type="Pfam" id="PF01728">
    <property type="entry name" value="FtsJ"/>
    <property type="match status" value="1"/>
</dbReference>
<dbReference type="GO" id="GO:0032259">
    <property type="term" value="P:methylation"/>
    <property type="evidence" value="ECO:0007669"/>
    <property type="project" value="InterPro"/>
</dbReference>
<organism evidence="2 3">
    <name type="scientific">Exophiala mesophila</name>
    <name type="common">Black yeast-like fungus</name>
    <dbReference type="NCBI Taxonomy" id="212818"/>
    <lineage>
        <taxon>Eukaryota</taxon>
        <taxon>Fungi</taxon>
        <taxon>Dikarya</taxon>
        <taxon>Ascomycota</taxon>
        <taxon>Pezizomycotina</taxon>
        <taxon>Eurotiomycetes</taxon>
        <taxon>Chaetothyriomycetidae</taxon>
        <taxon>Chaetothyriales</taxon>
        <taxon>Herpotrichiellaceae</taxon>
        <taxon>Exophiala</taxon>
    </lineage>
</organism>
<dbReference type="InterPro" id="IPR029063">
    <property type="entry name" value="SAM-dependent_MTases_sf"/>
</dbReference>
<dbReference type="EMBL" id="NAJM01000009">
    <property type="protein sequence ID" value="RVX73104.1"/>
    <property type="molecule type" value="Genomic_DNA"/>
</dbReference>
<accession>A0A438NBE9</accession>
<dbReference type="Proteomes" id="UP000288859">
    <property type="component" value="Unassembled WGS sequence"/>
</dbReference>
<sequence length="344" mass="38757">MDSLGGEQISTVPSVLVNSYLKSRSRIFGQLNDLRKKGWANTAADEHFRKQRRQADEAGSNLRRVFFNMMRRIGDEMEEDTGAIALRNAAPRVLDLCAAPGGFIATALRYNPDATICGITLPEALGGHPLLIPQGQEDPRVTVEFFDITMLGSEFGLDPCEFTKLTLSTHRPYIGKSFDLVFCDGQVLRTHAAHRAADEGREKGERQRLSCSQMILALQRIREGGTLIMLLHKVESWHTLQILHTFFSFASIRLHKPKRYHATRSSFYLIATNVRATSSAAKTAITTWKALWKEATFGQDVKQNDLIELEVKKLLEDFGSQLIELAEPIWHVQHAALSRQPWTQ</sequence>
<evidence type="ECO:0000259" key="1">
    <source>
        <dbReference type="Pfam" id="PF01728"/>
    </source>
</evidence>
<reference evidence="2 3" key="1">
    <citation type="submission" date="2017-03" db="EMBL/GenBank/DDBJ databases">
        <title>Genomes of endolithic fungi from Antarctica.</title>
        <authorList>
            <person name="Coleine C."/>
            <person name="Masonjones S."/>
            <person name="Stajich J.E."/>
        </authorList>
    </citation>
    <scope>NUCLEOTIDE SEQUENCE [LARGE SCALE GENOMIC DNA]</scope>
    <source>
        <strain evidence="2 3">CCFEE 6314</strain>
    </source>
</reference>
<dbReference type="OrthoDB" id="417125at2759"/>
<dbReference type="SUPFAM" id="SSF53335">
    <property type="entry name" value="S-adenosyl-L-methionine-dependent methyltransferases"/>
    <property type="match status" value="1"/>
</dbReference>
<evidence type="ECO:0000313" key="3">
    <source>
        <dbReference type="Proteomes" id="UP000288859"/>
    </source>
</evidence>
<evidence type="ECO:0000313" key="2">
    <source>
        <dbReference type="EMBL" id="RVX73104.1"/>
    </source>
</evidence>
<name>A0A438NBE9_EXOME</name>
<dbReference type="VEuPathDB" id="FungiDB:PV10_08006"/>
<dbReference type="Gene3D" id="3.40.50.150">
    <property type="entry name" value="Vaccinia Virus protein VP39"/>
    <property type="match status" value="1"/>
</dbReference>
<gene>
    <name evidence="2" type="ORF">B0A52_02230</name>
</gene>
<dbReference type="AlphaFoldDB" id="A0A438NBE9"/>